<evidence type="ECO:0000256" key="2">
    <source>
        <dbReference type="SAM" id="Phobius"/>
    </source>
</evidence>
<evidence type="ECO:0000313" key="5">
    <source>
        <dbReference type="Proteomes" id="UP001208656"/>
    </source>
</evidence>
<organism evidence="4 5">
    <name type="scientific">Pallidibacillus thermolactis</name>
    <dbReference type="NCBI Taxonomy" id="251051"/>
    <lineage>
        <taxon>Bacteria</taxon>
        <taxon>Bacillati</taxon>
        <taxon>Bacillota</taxon>
        <taxon>Bacilli</taxon>
        <taxon>Bacillales</taxon>
        <taxon>Bacillaceae</taxon>
        <taxon>Pallidibacillus</taxon>
    </lineage>
</organism>
<dbReference type="RefSeq" id="WP_263060757.1">
    <property type="nucleotide sequence ID" value="NZ_JAOUSE010000002.1"/>
</dbReference>
<keyword evidence="2" id="KW-1133">Transmembrane helix</keyword>
<evidence type="ECO:0000259" key="3">
    <source>
        <dbReference type="Pfam" id="PF03448"/>
    </source>
</evidence>
<sequence>MKKETEKKQKSNIGKKILFAIVLPLIFICMIMIIIFSFLGKNIFEEASNIPIIGSIFASDASVVTTEDLQKQINQLKAALSDEQAKVSDLEFQLEQKEQELETVKQENIESDLVNQEVNSENLEEQSITDEWAMIAKTYENMKPKNAAAILVSMDEPTALNILRSMREKNVAAILEKMPAENAAKFTVKLVETQ</sequence>
<gene>
    <name evidence="4" type="ORF">OEV82_01305</name>
</gene>
<protein>
    <recommendedName>
        <fullName evidence="3">Magnesium transporter MgtE intracellular domain-containing protein</fullName>
    </recommendedName>
</protein>
<dbReference type="EMBL" id="JAOUSE010000002">
    <property type="protein sequence ID" value="MCU9593091.1"/>
    <property type="molecule type" value="Genomic_DNA"/>
</dbReference>
<accession>A0ABT2WBN3</accession>
<name>A0ABT2WBN3_9BACI</name>
<comment type="caution">
    <text evidence="4">The sequence shown here is derived from an EMBL/GenBank/DDBJ whole genome shotgun (WGS) entry which is preliminary data.</text>
</comment>
<dbReference type="InterPro" id="IPR006668">
    <property type="entry name" value="Mg_transptr_MgtE_intracell_dom"/>
</dbReference>
<feature type="coiled-coil region" evidence="1">
    <location>
        <begin position="66"/>
        <end position="126"/>
    </location>
</feature>
<dbReference type="Proteomes" id="UP001208656">
    <property type="component" value="Unassembled WGS sequence"/>
</dbReference>
<feature type="transmembrane region" description="Helical" evidence="2">
    <location>
        <begin position="17"/>
        <end position="39"/>
    </location>
</feature>
<evidence type="ECO:0000313" key="4">
    <source>
        <dbReference type="EMBL" id="MCU9593091.1"/>
    </source>
</evidence>
<keyword evidence="2" id="KW-0812">Transmembrane</keyword>
<dbReference type="SUPFAM" id="SSF158791">
    <property type="entry name" value="MgtE N-terminal domain-like"/>
    <property type="match status" value="1"/>
</dbReference>
<reference evidence="4 5" key="1">
    <citation type="submission" date="2022-10" db="EMBL/GenBank/DDBJ databases">
        <title>Description of Fervidibacillus gen. nov. in the family Fervidibacillaceae fam. nov. with two species, Fervidibacillus albus sp. nov., and Fervidibacillus halotolerans sp. nov., isolated from tidal flat sediments.</title>
        <authorList>
            <person name="Kwon K.K."/>
            <person name="Yang S.-H."/>
        </authorList>
    </citation>
    <scope>NUCLEOTIDE SEQUENCE [LARGE SCALE GENOMIC DNA]</scope>
    <source>
        <strain evidence="4 5">DSM 23332</strain>
    </source>
</reference>
<feature type="domain" description="Magnesium transporter MgtE intracellular" evidence="3">
    <location>
        <begin position="136"/>
        <end position="187"/>
    </location>
</feature>
<keyword evidence="2" id="KW-0472">Membrane</keyword>
<proteinExistence type="predicted"/>
<keyword evidence="1" id="KW-0175">Coiled coil</keyword>
<keyword evidence="5" id="KW-1185">Reference proteome</keyword>
<evidence type="ECO:0000256" key="1">
    <source>
        <dbReference type="SAM" id="Coils"/>
    </source>
</evidence>
<dbReference type="Pfam" id="PF03448">
    <property type="entry name" value="MgtE_N"/>
    <property type="match status" value="1"/>
</dbReference>